<dbReference type="EMBL" id="PVEM01000003">
    <property type="protein sequence ID" value="PTD09601.1"/>
    <property type="molecule type" value="Genomic_DNA"/>
</dbReference>
<accession>A0A2T4H1B6</accession>
<dbReference type="InterPro" id="IPR011598">
    <property type="entry name" value="bHLH_dom"/>
</dbReference>
<proteinExistence type="predicted"/>
<dbReference type="OMA" id="AKARNCH"/>
<comment type="caution">
    <text evidence="2">The sequence shown here is derived from an EMBL/GenBank/DDBJ whole genome shotgun (WGS) entry which is preliminary data.</text>
</comment>
<evidence type="ECO:0000259" key="1">
    <source>
        <dbReference type="Pfam" id="PF00010"/>
    </source>
</evidence>
<name>A0A2T4H1B6_FUSCU</name>
<organism evidence="2 3">
    <name type="scientific">Fusarium culmorum</name>
    <dbReference type="NCBI Taxonomy" id="5516"/>
    <lineage>
        <taxon>Eukaryota</taxon>
        <taxon>Fungi</taxon>
        <taxon>Dikarya</taxon>
        <taxon>Ascomycota</taxon>
        <taxon>Pezizomycotina</taxon>
        <taxon>Sordariomycetes</taxon>
        <taxon>Hypocreomycetidae</taxon>
        <taxon>Hypocreales</taxon>
        <taxon>Nectriaceae</taxon>
        <taxon>Fusarium</taxon>
    </lineage>
</organism>
<protein>
    <recommendedName>
        <fullName evidence="1">BHLH domain-containing protein</fullName>
    </recommendedName>
</protein>
<dbReference type="SUPFAM" id="SSF47459">
    <property type="entry name" value="HLH, helix-loop-helix DNA-binding domain"/>
    <property type="match status" value="1"/>
</dbReference>
<keyword evidence="3" id="KW-1185">Reference proteome</keyword>
<dbReference type="Gene3D" id="4.10.280.10">
    <property type="entry name" value="Helix-loop-helix DNA-binding domain"/>
    <property type="match status" value="1"/>
</dbReference>
<reference evidence="2 3" key="1">
    <citation type="submission" date="2018-02" db="EMBL/GenBank/DDBJ databases">
        <title>Fusarium culmorum secondary metabolites in fungal-bacterial-plant interactions.</title>
        <authorList>
            <person name="Schmidt R."/>
        </authorList>
    </citation>
    <scope>NUCLEOTIDE SEQUENCE [LARGE SCALE GENOMIC DNA]</scope>
    <source>
        <strain evidence="2 3">PV</strain>
    </source>
</reference>
<dbReference type="Pfam" id="PF00010">
    <property type="entry name" value="HLH"/>
    <property type="match status" value="1"/>
</dbReference>
<evidence type="ECO:0000313" key="3">
    <source>
        <dbReference type="Proteomes" id="UP000241587"/>
    </source>
</evidence>
<dbReference type="InterPro" id="IPR036638">
    <property type="entry name" value="HLH_DNA-bd_sf"/>
</dbReference>
<gene>
    <name evidence="2" type="ORF">FCULG_00007474</name>
</gene>
<dbReference type="Proteomes" id="UP000241587">
    <property type="component" value="Unassembled WGS sequence"/>
</dbReference>
<feature type="domain" description="BHLH" evidence="1">
    <location>
        <begin position="209"/>
        <end position="267"/>
    </location>
</feature>
<dbReference type="GO" id="GO:0046983">
    <property type="term" value="F:protein dimerization activity"/>
    <property type="evidence" value="ECO:0007669"/>
    <property type="project" value="InterPro"/>
</dbReference>
<evidence type="ECO:0000313" key="2">
    <source>
        <dbReference type="EMBL" id="PTD09601.1"/>
    </source>
</evidence>
<sequence>MATCGTMTDANTLHWGVENSQFETAKSLNGIACEIPCSVTSRVYPGSAWSRLVYLQTLLFLNAYTYLQGLFAQSYAEFATMIHPNSSPSPTFASRPDDSDATSDACCMSSLDLTYQSTPDFVDGRFDPAVHTKGIPVVNDISTEIWTKEGLPHSSRDDTMEIHDIGDIAQQTQNDINKDLAEVKLRSASHKSKNSRTNSAVAPDVAKARNCHNKVEKQYRARLNTRFARLLTVLQASMPAQNADGNAISSFDANYAYSRGEVLDLATERFLTMQEENRRLALRVQMLTLSMKQIARR</sequence>
<dbReference type="OrthoDB" id="3542681at2759"/>
<dbReference type="AlphaFoldDB" id="A0A2T4H1B6"/>